<name>A0ABD4Z7V0_9CREN</name>
<reference evidence="2 3" key="1">
    <citation type="submission" date="2023-05" db="EMBL/GenBank/DDBJ databases">
        <title>A new hyperthermophilic archaea 'Ignisphaera cupida' sp. nov. and description of the family 'Ignisphaeraceae' fam. nov.</title>
        <authorList>
            <person name="Podosokorskaya O.A."/>
            <person name="Elcheninov A.G."/>
            <person name="Klukina A."/>
            <person name="Merkel A.Y."/>
        </authorList>
    </citation>
    <scope>NUCLEOTIDE SEQUENCE [LARGE SCALE GENOMIC DNA]</scope>
    <source>
        <strain evidence="2 3">4213-co</strain>
    </source>
</reference>
<dbReference type="RefSeq" id="WP_285273934.1">
    <property type="nucleotide sequence ID" value="NZ_JASNVW010000003.1"/>
</dbReference>
<evidence type="ECO:0000256" key="1">
    <source>
        <dbReference type="SAM" id="Phobius"/>
    </source>
</evidence>
<organism evidence="2 3">
    <name type="scientific">Ignisphaera cupida</name>
    <dbReference type="NCBI Taxonomy" id="3050454"/>
    <lineage>
        <taxon>Archaea</taxon>
        <taxon>Thermoproteota</taxon>
        <taxon>Thermoprotei</taxon>
        <taxon>Desulfurococcales</taxon>
        <taxon>Desulfurococcaceae</taxon>
        <taxon>Ignisphaera</taxon>
    </lineage>
</organism>
<dbReference type="Proteomes" id="UP001529235">
    <property type="component" value="Unassembled WGS sequence"/>
</dbReference>
<keyword evidence="1" id="KW-1133">Transmembrane helix</keyword>
<sequence length="43" mass="4709">MSIVSWDIVLGISMYLIAVVLAIVYAIKSKNGYSEDNVCGESR</sequence>
<dbReference type="EMBL" id="JASNVW010000003">
    <property type="protein sequence ID" value="MDK6028950.1"/>
    <property type="molecule type" value="Genomic_DNA"/>
</dbReference>
<accession>A0ABD4Z7V0</accession>
<dbReference type="AlphaFoldDB" id="A0ABD4Z7V0"/>
<feature type="transmembrane region" description="Helical" evidence="1">
    <location>
        <begin position="6"/>
        <end position="27"/>
    </location>
</feature>
<keyword evidence="1" id="KW-0812">Transmembrane</keyword>
<comment type="caution">
    <text evidence="2">The sequence shown here is derived from an EMBL/GenBank/DDBJ whole genome shotgun (WGS) entry which is preliminary data.</text>
</comment>
<keyword evidence="3" id="KW-1185">Reference proteome</keyword>
<evidence type="ECO:0000313" key="2">
    <source>
        <dbReference type="EMBL" id="MDK6028950.1"/>
    </source>
</evidence>
<proteinExistence type="predicted"/>
<evidence type="ECO:0000313" key="3">
    <source>
        <dbReference type="Proteomes" id="UP001529235"/>
    </source>
</evidence>
<gene>
    <name evidence="2" type="ORF">QPL79_06200</name>
</gene>
<protein>
    <submittedName>
        <fullName evidence="2">Uncharacterized protein</fullName>
    </submittedName>
</protein>
<keyword evidence="1" id="KW-0472">Membrane</keyword>